<dbReference type="RefSeq" id="XP_019641156.1">
    <property type="nucleotide sequence ID" value="XM_019785597.1"/>
</dbReference>
<gene>
    <name evidence="4 5 6" type="primary">LOC109482761</name>
</gene>
<dbReference type="CDD" id="cd18284">
    <property type="entry name" value="BTB2_POZ_BTBD7"/>
    <property type="match status" value="1"/>
</dbReference>
<dbReference type="CDD" id="cd18283">
    <property type="entry name" value="BTB1_POZ_BTBD7"/>
    <property type="match status" value="1"/>
</dbReference>
<dbReference type="RefSeq" id="XP_019641157.1">
    <property type="nucleotide sequence ID" value="XM_019785598.1"/>
</dbReference>
<evidence type="ECO:0000259" key="2">
    <source>
        <dbReference type="PROSITE" id="PS50097"/>
    </source>
</evidence>
<protein>
    <submittedName>
        <fullName evidence="4 5">BTB/POZ domain-containing protein 7-like</fullName>
    </submittedName>
</protein>
<feature type="compositionally biased region" description="Basic residues" evidence="1">
    <location>
        <begin position="50"/>
        <end position="62"/>
    </location>
</feature>
<evidence type="ECO:0000313" key="6">
    <source>
        <dbReference type="RefSeq" id="XP_019641157.1"/>
    </source>
</evidence>
<dbReference type="Gene3D" id="3.30.710.10">
    <property type="entry name" value="Potassium Channel Kv1.1, Chain A"/>
    <property type="match status" value="2"/>
</dbReference>
<dbReference type="InterPro" id="IPR047936">
    <property type="entry name" value="BTBD7_BACK"/>
</dbReference>
<evidence type="ECO:0000256" key="1">
    <source>
        <dbReference type="SAM" id="MobiDB-lite"/>
    </source>
</evidence>
<dbReference type="InterPro" id="IPR042345">
    <property type="entry name" value="Btbd7"/>
</dbReference>
<dbReference type="GO" id="GO:0061138">
    <property type="term" value="P:morphogenesis of a branching epithelium"/>
    <property type="evidence" value="ECO:0007669"/>
    <property type="project" value="InterPro"/>
</dbReference>
<proteinExistence type="predicted"/>
<dbReference type="InterPro" id="IPR011705">
    <property type="entry name" value="BACK"/>
</dbReference>
<dbReference type="InterPro" id="IPR000210">
    <property type="entry name" value="BTB/POZ_dom"/>
</dbReference>
<feature type="domain" description="BTB" evidence="2">
    <location>
        <begin position="262"/>
        <end position="345"/>
    </location>
</feature>
<dbReference type="PROSITE" id="PS50097">
    <property type="entry name" value="BTB"/>
    <property type="match status" value="2"/>
</dbReference>
<dbReference type="Pfam" id="PF07707">
    <property type="entry name" value="BACK"/>
    <property type="match status" value="1"/>
</dbReference>
<dbReference type="OrthoDB" id="2347980at2759"/>
<dbReference type="InterPro" id="IPR047934">
    <property type="entry name" value="BTBD7_BTB_POZ_first"/>
</dbReference>
<dbReference type="KEGG" id="bbel:109482761"/>
<dbReference type="Gene3D" id="1.25.40.420">
    <property type="match status" value="1"/>
</dbReference>
<dbReference type="PANTHER" id="PTHR16064:SF3">
    <property type="entry name" value="BTB_POZ DOMAIN-CONTAINING PROTEIN 7"/>
    <property type="match status" value="1"/>
</dbReference>
<organism evidence="3 6">
    <name type="scientific">Branchiostoma belcheri</name>
    <name type="common">Amphioxus</name>
    <dbReference type="NCBI Taxonomy" id="7741"/>
    <lineage>
        <taxon>Eukaryota</taxon>
        <taxon>Metazoa</taxon>
        <taxon>Chordata</taxon>
        <taxon>Cephalochordata</taxon>
        <taxon>Leptocardii</taxon>
        <taxon>Amphioxiformes</taxon>
        <taxon>Branchiostomatidae</taxon>
        <taxon>Branchiostoma</taxon>
    </lineage>
</organism>
<feature type="domain" description="BTB" evidence="2">
    <location>
        <begin position="142"/>
        <end position="211"/>
    </location>
</feature>
<feature type="compositionally biased region" description="Polar residues" evidence="1">
    <location>
        <begin position="785"/>
        <end position="797"/>
    </location>
</feature>
<dbReference type="AlphaFoldDB" id="A0A6P5ACY9"/>
<evidence type="ECO:0000313" key="5">
    <source>
        <dbReference type="RefSeq" id="XP_019641156.1"/>
    </source>
</evidence>
<dbReference type="SMART" id="SM00875">
    <property type="entry name" value="BACK"/>
    <property type="match status" value="1"/>
</dbReference>
<evidence type="ECO:0000313" key="4">
    <source>
        <dbReference type="RefSeq" id="XP_019641154.1"/>
    </source>
</evidence>
<dbReference type="InterPro" id="IPR047935">
    <property type="entry name" value="BTBD7_BTB_POZ_second"/>
</dbReference>
<dbReference type="SUPFAM" id="SSF54695">
    <property type="entry name" value="POZ domain"/>
    <property type="match status" value="2"/>
</dbReference>
<dbReference type="CDD" id="cd18489">
    <property type="entry name" value="BACK_BTBD7"/>
    <property type="match status" value="1"/>
</dbReference>
<dbReference type="Pfam" id="PF00651">
    <property type="entry name" value="BTB"/>
    <property type="match status" value="2"/>
</dbReference>
<dbReference type="SMART" id="SM00225">
    <property type="entry name" value="BTB"/>
    <property type="match status" value="2"/>
</dbReference>
<keyword evidence="3" id="KW-1185">Reference proteome</keyword>
<dbReference type="GeneID" id="109482761"/>
<feature type="region of interest" description="Disordered" evidence="1">
    <location>
        <begin position="35"/>
        <end position="62"/>
    </location>
</feature>
<feature type="region of interest" description="Disordered" evidence="1">
    <location>
        <begin position="783"/>
        <end position="816"/>
    </location>
</feature>
<dbReference type="PANTHER" id="PTHR16064">
    <property type="entry name" value="BTB POZ DOMAIN CONTAINING 7"/>
    <property type="match status" value="1"/>
</dbReference>
<accession>A0A6P5ACY9</accession>
<sequence length="816" mass="90815">MGANASTGGPVEKIPNPQYRTSALLHRYSSVDTPLDPDVGHGLPHTLAASRHHSDKKKKSSAFATVRKKLTRRKKGSKSADHAKAIRELTCNWDARDINALVEEYEAGAALKELSIQADLARPPSSLLQQDLSDLYDYKFCTDVDLIFQDACFPVHRAILAARCPFFRDLLCRAPGYGQEVLVDIKTAGMDIPMFSALLRYLYTGEFDTEGSRLENLDVLVHLGDEFGIPNALEQDFKILLETGDYYDAMLVFSSEAGPPDPNVTEACGSDYYFDDELRCHKAILSARSPFFRNMLQKRVRTGEEMTDRTLQTPTRIVLDETVIPRRYARVLLQAIYLDTVDLSLIVRESPSATSLSEVQAMVAGRGELSQAEEAMELFQIAQFLELSVLAQGCEDIIAESITVDMLIPTLQWSRQPHGSEWAHRQALLYLKEEFSQVASSPVLCELGKDYLGEALQSDYLQASELEVLKAVLKWGEHQLVRRMEEREPNLVSTTAHSVSKKGVKRRDLDDVELREILSEVLPYVRVDHVLPASHDVLSAAIKRGLVSSPPSHMLGGDTGKANAWIPGKSSGMYIKPRLFQPYMDEAKAILEEHLDAEIELVRLRMMRMSHIPDTLYMVDDKTPSRVRHRPSAKPPAFIAGEVPVPDVDKVRAMLGREKELRRIPLAQRAYGICPDRGLVTYQIHLRVVREFGLPDAAVELLQYPGDYYLELLDDIPGAGATAAVALAVPPMSAPARHLDETRFSFTPSPRPLAPRPAPVQHVDPLDVTECTRRGVMPDIAVPATSATPSVGRQLQRSPELGDRSGAPFSRSFSYS</sequence>
<name>A0A6P5ACY9_BRABE</name>
<reference evidence="4 5" key="1">
    <citation type="submission" date="2025-04" db="UniProtKB">
        <authorList>
            <consortium name="RefSeq"/>
        </authorList>
    </citation>
    <scope>IDENTIFICATION</scope>
    <source>
        <tissue evidence="4 5">Gonad</tissue>
    </source>
</reference>
<evidence type="ECO:0000313" key="3">
    <source>
        <dbReference type="Proteomes" id="UP000515135"/>
    </source>
</evidence>
<dbReference type="Proteomes" id="UP000515135">
    <property type="component" value="Unplaced"/>
</dbReference>
<dbReference type="InterPro" id="IPR011333">
    <property type="entry name" value="SKP1/BTB/POZ_sf"/>
</dbReference>
<dbReference type="RefSeq" id="XP_019641154.1">
    <property type="nucleotide sequence ID" value="XM_019785595.1"/>
</dbReference>